<dbReference type="GO" id="GO:0009102">
    <property type="term" value="P:biotin biosynthetic process"/>
    <property type="evidence" value="ECO:0007669"/>
    <property type="project" value="TreeGrafter"/>
</dbReference>
<feature type="domain" description="Aminotransferase class I/classII large" evidence="4">
    <location>
        <begin position="189"/>
        <end position="396"/>
    </location>
</feature>
<dbReference type="Proteomes" id="UP000518300">
    <property type="component" value="Unassembled WGS sequence"/>
</dbReference>
<dbReference type="Gene3D" id="3.90.1150.10">
    <property type="entry name" value="Aspartate Aminotransferase, domain 1"/>
    <property type="match status" value="1"/>
</dbReference>
<evidence type="ECO:0000256" key="1">
    <source>
        <dbReference type="ARBA" id="ARBA00001933"/>
    </source>
</evidence>
<dbReference type="PANTHER" id="PTHR13693:SF100">
    <property type="entry name" value="8-AMINO-7-OXONONANOATE SYNTHASE"/>
    <property type="match status" value="1"/>
</dbReference>
<evidence type="ECO:0000313" key="5">
    <source>
        <dbReference type="EMBL" id="NMO16217.1"/>
    </source>
</evidence>
<dbReference type="InterPro" id="IPR015424">
    <property type="entry name" value="PyrdxlP-dep_Trfase"/>
</dbReference>
<keyword evidence="6" id="KW-1185">Reference proteome</keyword>
<dbReference type="AlphaFoldDB" id="A0A848LC22"/>
<comment type="caution">
    <text evidence="5">The sequence shown here is derived from an EMBL/GenBank/DDBJ whole genome shotgun (WGS) entry which is preliminary data.</text>
</comment>
<reference evidence="5 6" key="1">
    <citation type="submission" date="2020-04" db="EMBL/GenBank/DDBJ databases">
        <title>Draft genome of Pyxidicoccus fallax type strain.</title>
        <authorList>
            <person name="Whitworth D.E."/>
        </authorList>
    </citation>
    <scope>NUCLEOTIDE SEQUENCE [LARGE SCALE GENOMIC DNA]</scope>
    <source>
        <strain evidence="5 6">DSM 14698</strain>
    </source>
</reference>
<sequence length="404" mass="44019">MNEKNLYRNSESMIAHGNPSFQAAKEAGLLDLAVRNTGRGTVELPDGREFINCCSCSYLGLDTHPDILEGAIQILQREKTFNMSISRLRIRLKALDDLESELSKLWRAKVVVTTTASAASAGILPLIASGHLLPEGKPPVMVFDKAAHFSMNLIKPICADETEVLTSPHNDLNYLEDICRKHARVAYVADGFYSMGGAAVVKDLFALQERYGLFLYFDDSHSISLYGEKGEGFVRSLVLGDLNPRTIIIGSMAKGYGTSGGAVMLGPDYHTDLVARFAGPLGWSQSTNIPAIGASLASARVHAGPELAERQRALRANIRAFDERITTRTKGEEFPIKVIEVGPESAAVEASRRMMERGFYTSAVFFPIVPKGRAGLRIMMRANVSASDVQRLCDAVQQVLPNAA</sequence>
<dbReference type="PANTHER" id="PTHR13693">
    <property type="entry name" value="CLASS II AMINOTRANSFERASE/8-AMINO-7-OXONONANOATE SYNTHASE"/>
    <property type="match status" value="1"/>
</dbReference>
<dbReference type="EMBL" id="JABBJJ010000060">
    <property type="protein sequence ID" value="NMO16217.1"/>
    <property type="molecule type" value="Genomic_DNA"/>
</dbReference>
<evidence type="ECO:0000259" key="4">
    <source>
        <dbReference type="Pfam" id="PF00155"/>
    </source>
</evidence>
<comment type="cofactor">
    <cofactor evidence="1">
        <name>pyridoxal 5'-phosphate</name>
        <dbReference type="ChEBI" id="CHEBI:597326"/>
    </cofactor>
</comment>
<keyword evidence="5" id="KW-0032">Aminotransferase</keyword>
<dbReference type="NCBIfam" id="NF005697">
    <property type="entry name" value="PRK07505.1"/>
    <property type="match status" value="1"/>
</dbReference>
<dbReference type="SUPFAM" id="SSF53383">
    <property type="entry name" value="PLP-dependent transferases"/>
    <property type="match status" value="1"/>
</dbReference>
<dbReference type="InterPro" id="IPR015422">
    <property type="entry name" value="PyrdxlP-dep_Trfase_small"/>
</dbReference>
<gene>
    <name evidence="5" type="ORF">HG543_15355</name>
</gene>
<dbReference type="RefSeq" id="WP_169345509.1">
    <property type="nucleotide sequence ID" value="NZ_JABBJJ010000060.1"/>
</dbReference>
<keyword evidence="3" id="KW-0663">Pyridoxal phosphate</keyword>
<dbReference type="GO" id="GO:0008483">
    <property type="term" value="F:transaminase activity"/>
    <property type="evidence" value="ECO:0007669"/>
    <property type="project" value="UniProtKB-KW"/>
</dbReference>
<protein>
    <submittedName>
        <fullName evidence="5">Aminotransferase class I/II-fold pyridoxal phosphate-dependent enzyme</fullName>
    </submittedName>
</protein>
<dbReference type="Gene3D" id="3.40.640.10">
    <property type="entry name" value="Type I PLP-dependent aspartate aminotransferase-like (Major domain)"/>
    <property type="match status" value="1"/>
</dbReference>
<accession>A0A848LC22</accession>
<dbReference type="GO" id="GO:0030170">
    <property type="term" value="F:pyridoxal phosphate binding"/>
    <property type="evidence" value="ECO:0007669"/>
    <property type="project" value="InterPro"/>
</dbReference>
<evidence type="ECO:0000256" key="2">
    <source>
        <dbReference type="ARBA" id="ARBA00022679"/>
    </source>
</evidence>
<dbReference type="Pfam" id="PF00155">
    <property type="entry name" value="Aminotran_1_2"/>
    <property type="match status" value="1"/>
</dbReference>
<dbReference type="InterPro" id="IPR004839">
    <property type="entry name" value="Aminotransferase_I/II_large"/>
</dbReference>
<proteinExistence type="predicted"/>
<evidence type="ECO:0000256" key="3">
    <source>
        <dbReference type="ARBA" id="ARBA00022898"/>
    </source>
</evidence>
<dbReference type="InterPro" id="IPR050087">
    <property type="entry name" value="AON_synthase_class-II"/>
</dbReference>
<dbReference type="InterPro" id="IPR015421">
    <property type="entry name" value="PyrdxlP-dep_Trfase_major"/>
</dbReference>
<dbReference type="GO" id="GO:0008710">
    <property type="term" value="F:8-amino-7-oxononanoate synthase activity"/>
    <property type="evidence" value="ECO:0007669"/>
    <property type="project" value="TreeGrafter"/>
</dbReference>
<organism evidence="5 6">
    <name type="scientific">Pyxidicoccus fallax</name>
    <dbReference type="NCBI Taxonomy" id="394095"/>
    <lineage>
        <taxon>Bacteria</taxon>
        <taxon>Pseudomonadati</taxon>
        <taxon>Myxococcota</taxon>
        <taxon>Myxococcia</taxon>
        <taxon>Myxococcales</taxon>
        <taxon>Cystobacterineae</taxon>
        <taxon>Myxococcaceae</taxon>
        <taxon>Pyxidicoccus</taxon>
    </lineage>
</organism>
<keyword evidence="2 5" id="KW-0808">Transferase</keyword>
<evidence type="ECO:0000313" key="6">
    <source>
        <dbReference type="Proteomes" id="UP000518300"/>
    </source>
</evidence>
<name>A0A848LC22_9BACT</name>